<keyword evidence="2" id="KW-1185">Reference proteome</keyword>
<comment type="caution">
    <text evidence="1">The sequence shown here is derived from an EMBL/GenBank/DDBJ whole genome shotgun (WGS) entry which is preliminary data.</text>
</comment>
<gene>
    <name evidence="1" type="ORF">GOARA_050_00750</name>
</gene>
<proteinExistence type="predicted"/>
<dbReference type="EMBL" id="BAEE01000050">
    <property type="protein sequence ID" value="GAB10012.1"/>
    <property type="molecule type" value="Genomic_DNA"/>
</dbReference>
<evidence type="ECO:0000313" key="1">
    <source>
        <dbReference type="EMBL" id="GAB10012.1"/>
    </source>
</evidence>
<reference evidence="1 2" key="1">
    <citation type="submission" date="2011-11" db="EMBL/GenBank/DDBJ databases">
        <title>Whole genome shotgun sequence of Gordonia araii NBRC 100433.</title>
        <authorList>
            <person name="Yoshida Y."/>
            <person name="Hosoyama A."/>
            <person name="Tsuchikane K."/>
            <person name="Katsumata H."/>
            <person name="Yamazaki S."/>
            <person name="Fujita N."/>
        </authorList>
    </citation>
    <scope>NUCLEOTIDE SEQUENCE [LARGE SCALE GENOMIC DNA]</scope>
    <source>
        <strain evidence="1 2">NBRC 100433</strain>
    </source>
</reference>
<protein>
    <submittedName>
        <fullName evidence="1">Uncharacterized protein</fullName>
    </submittedName>
</protein>
<dbReference type="AlphaFoldDB" id="G7H2D7"/>
<name>G7H2D7_9ACTN</name>
<evidence type="ECO:0000313" key="2">
    <source>
        <dbReference type="Proteomes" id="UP000035088"/>
    </source>
</evidence>
<accession>G7H2D7</accession>
<organism evidence="1 2">
    <name type="scientific">Gordonia araii NBRC 100433</name>
    <dbReference type="NCBI Taxonomy" id="1073574"/>
    <lineage>
        <taxon>Bacteria</taxon>
        <taxon>Bacillati</taxon>
        <taxon>Actinomycetota</taxon>
        <taxon>Actinomycetes</taxon>
        <taxon>Mycobacteriales</taxon>
        <taxon>Gordoniaceae</taxon>
        <taxon>Gordonia</taxon>
    </lineage>
</organism>
<dbReference type="STRING" id="1073574.GOARA_050_00750"/>
<dbReference type="Proteomes" id="UP000035088">
    <property type="component" value="Unassembled WGS sequence"/>
</dbReference>
<sequence length="215" mass="22870">MKRVALVAVPLALVCVLVAASIALFSGRSGEESSRASNTIAGDEERMLTIADFPPGYSSVPLADPYVPIAKSLDVEKSTPSSPDGCHQIRVGAFEEMLKVLLSAKNFFPRPGAGQSVYTQMVFHDSNAVARQVTSGDICANSWSKNSRGQTVERRMTDLPVPQGLPAGVRIRQVMARMGAGLESFGVSHRSVCLGRGYGHALGDRPSGRNRQGAV</sequence>